<protein>
    <recommendedName>
        <fullName evidence="10">Bestrophin homolog</fullName>
    </recommendedName>
</protein>
<evidence type="ECO:0000256" key="1">
    <source>
        <dbReference type="ARBA" id="ARBA00004651"/>
    </source>
</evidence>
<dbReference type="Pfam" id="PF25539">
    <property type="entry name" value="Bestrophin_2"/>
    <property type="match status" value="1"/>
</dbReference>
<sequence length="476" mass="54883">MFRTKEDEDDENVDDDENNSGVGLWLGWLSGGKRLRGTNKVIMREAEELGGVPRSDRYSSRDWFHNTITLLNSAILRDIMSPVLVVTSWGTFLAILHEKLLRKSAETASHMYFPAAPHSLTMSALGLLLVFRTNSAYQRFAEGRKIWELIINNARDLYRMSMLYENEIGIDKRRRIQRLLAAFPYLLRHRIRPNLVMRRLDDEEYERDPENTILLYQDNGPRDTDPEAAIVAKNEEELGQSRRKTRPLYWVDKRTLPWRLLPGDALEYCAKAQNRPLWVCDRIARELRDVPDGPNFSARERLALIAITNKLSACIGGAERIHQTVVPLNYARHTLRALTIWLFSFPFAVVKDLRLFTGPVLFVMSWLLFGVYEIGYAIEDPFQGSLRLSILCDTIRRDVLADERLRATAFDLEERIEELDELVEREGEIVDDIETMTNQTDINETDVNGEDLKEIMEAIETITTGATSDNSTQPYQ</sequence>
<dbReference type="EMBL" id="BDSP01000046">
    <property type="protein sequence ID" value="GAX11911.1"/>
    <property type="molecule type" value="Genomic_DNA"/>
</dbReference>
<name>A0A1Z5JDS0_FISSO</name>
<dbReference type="GO" id="GO:0005254">
    <property type="term" value="F:chloride channel activity"/>
    <property type="evidence" value="ECO:0007669"/>
    <property type="project" value="InterPro"/>
</dbReference>
<keyword evidence="4" id="KW-0812">Transmembrane</keyword>
<evidence type="ECO:0000256" key="3">
    <source>
        <dbReference type="ARBA" id="ARBA00022475"/>
    </source>
</evidence>
<dbReference type="InParanoid" id="A0A1Z5JDS0"/>
<keyword evidence="5" id="KW-1133">Transmembrane helix</keyword>
<evidence type="ECO:0000256" key="4">
    <source>
        <dbReference type="ARBA" id="ARBA00022692"/>
    </source>
</evidence>
<reference evidence="8 9" key="1">
    <citation type="journal article" date="2015" name="Plant Cell">
        <title>Oil accumulation by the oleaginous diatom Fistulifera solaris as revealed by the genome and transcriptome.</title>
        <authorList>
            <person name="Tanaka T."/>
            <person name="Maeda Y."/>
            <person name="Veluchamy A."/>
            <person name="Tanaka M."/>
            <person name="Abida H."/>
            <person name="Marechal E."/>
            <person name="Bowler C."/>
            <person name="Muto M."/>
            <person name="Sunaga Y."/>
            <person name="Tanaka M."/>
            <person name="Yoshino T."/>
            <person name="Taniguchi T."/>
            <person name="Fukuda Y."/>
            <person name="Nemoto M."/>
            <person name="Matsumoto M."/>
            <person name="Wong P.S."/>
            <person name="Aburatani S."/>
            <person name="Fujibuchi W."/>
        </authorList>
    </citation>
    <scope>NUCLEOTIDE SEQUENCE [LARGE SCALE GENOMIC DNA]</scope>
    <source>
        <strain evidence="8 9">JPCC DA0580</strain>
    </source>
</reference>
<keyword evidence="7" id="KW-0472">Membrane</keyword>
<evidence type="ECO:0000256" key="7">
    <source>
        <dbReference type="ARBA" id="ARBA00023136"/>
    </source>
</evidence>
<dbReference type="GO" id="GO:0005886">
    <property type="term" value="C:plasma membrane"/>
    <property type="evidence" value="ECO:0007669"/>
    <property type="project" value="UniProtKB-SubCell"/>
</dbReference>
<keyword evidence="9" id="KW-1185">Reference proteome</keyword>
<proteinExistence type="predicted"/>
<evidence type="ECO:0000256" key="5">
    <source>
        <dbReference type="ARBA" id="ARBA00022989"/>
    </source>
</evidence>
<dbReference type="AlphaFoldDB" id="A0A1Z5JDS0"/>
<comment type="caution">
    <text evidence="8">The sequence shown here is derived from an EMBL/GenBank/DDBJ whole genome shotgun (WGS) entry which is preliminary data.</text>
</comment>
<keyword evidence="6" id="KW-0406">Ion transport</keyword>
<accession>A0A1Z5JDS0</accession>
<dbReference type="InterPro" id="IPR044669">
    <property type="entry name" value="YneE/VCCN1/2-like"/>
</dbReference>
<organism evidence="8 9">
    <name type="scientific">Fistulifera solaris</name>
    <name type="common">Oleaginous diatom</name>
    <dbReference type="NCBI Taxonomy" id="1519565"/>
    <lineage>
        <taxon>Eukaryota</taxon>
        <taxon>Sar</taxon>
        <taxon>Stramenopiles</taxon>
        <taxon>Ochrophyta</taxon>
        <taxon>Bacillariophyta</taxon>
        <taxon>Bacillariophyceae</taxon>
        <taxon>Bacillariophycidae</taxon>
        <taxon>Naviculales</taxon>
        <taxon>Naviculaceae</taxon>
        <taxon>Fistulifera</taxon>
    </lineage>
</organism>
<gene>
    <name evidence="8" type="ORF">FisN_17Lh181</name>
</gene>
<keyword evidence="2" id="KW-0813">Transport</keyword>
<evidence type="ECO:0000256" key="6">
    <source>
        <dbReference type="ARBA" id="ARBA00023065"/>
    </source>
</evidence>
<evidence type="ECO:0000256" key="2">
    <source>
        <dbReference type="ARBA" id="ARBA00022448"/>
    </source>
</evidence>
<evidence type="ECO:0000313" key="8">
    <source>
        <dbReference type="EMBL" id="GAX11911.1"/>
    </source>
</evidence>
<dbReference type="Proteomes" id="UP000198406">
    <property type="component" value="Unassembled WGS sequence"/>
</dbReference>
<dbReference type="PANTHER" id="PTHR33281:SF19">
    <property type="entry name" value="VOLTAGE-DEPENDENT ANION CHANNEL-FORMING PROTEIN YNEE"/>
    <property type="match status" value="1"/>
</dbReference>
<evidence type="ECO:0000313" key="9">
    <source>
        <dbReference type="Proteomes" id="UP000198406"/>
    </source>
</evidence>
<evidence type="ECO:0008006" key="10">
    <source>
        <dbReference type="Google" id="ProtNLM"/>
    </source>
</evidence>
<comment type="subcellular location">
    <subcellularLocation>
        <location evidence="1">Cell membrane</location>
        <topology evidence="1">Multi-pass membrane protein</topology>
    </subcellularLocation>
</comment>
<dbReference type="OrthoDB" id="1368at2759"/>
<dbReference type="PANTHER" id="PTHR33281">
    <property type="entry name" value="UPF0187 PROTEIN YNEE"/>
    <property type="match status" value="1"/>
</dbReference>
<keyword evidence="3" id="KW-1003">Cell membrane</keyword>